<evidence type="ECO:0000256" key="1">
    <source>
        <dbReference type="ARBA" id="ARBA00004651"/>
    </source>
</evidence>
<protein>
    <recommendedName>
        <fullName evidence="8">Gustatory receptor</fullName>
    </recommendedName>
</protein>
<feature type="transmembrane region" description="Helical" evidence="8">
    <location>
        <begin position="334"/>
        <end position="354"/>
    </location>
</feature>
<dbReference type="InterPro" id="IPR013604">
    <property type="entry name" value="7TM_chemorcpt"/>
</dbReference>
<dbReference type="PANTHER" id="PTHR21143">
    <property type="entry name" value="INVERTEBRATE GUSTATORY RECEPTOR"/>
    <property type="match status" value="1"/>
</dbReference>
<evidence type="ECO:0000256" key="5">
    <source>
        <dbReference type="ARBA" id="ARBA00023136"/>
    </source>
</evidence>
<evidence type="ECO:0000256" key="3">
    <source>
        <dbReference type="ARBA" id="ARBA00022692"/>
    </source>
</evidence>
<keyword evidence="7 8" id="KW-0807">Transducer</keyword>
<dbReference type="GO" id="GO:0007635">
    <property type="term" value="P:chemosensory behavior"/>
    <property type="evidence" value="ECO:0007669"/>
    <property type="project" value="TreeGrafter"/>
</dbReference>
<dbReference type="GO" id="GO:0008049">
    <property type="term" value="P:male courtship behavior"/>
    <property type="evidence" value="ECO:0007669"/>
    <property type="project" value="TreeGrafter"/>
</dbReference>
<dbReference type="Pfam" id="PF08395">
    <property type="entry name" value="7tm_7"/>
    <property type="match status" value="1"/>
</dbReference>
<evidence type="ECO:0000313" key="10">
    <source>
        <dbReference type="Proteomes" id="UP000249218"/>
    </source>
</evidence>
<feature type="transmembrane region" description="Helical" evidence="8">
    <location>
        <begin position="53"/>
        <end position="72"/>
    </location>
</feature>
<comment type="function">
    <text evidence="8">Gustatory receptor which mediates acceptance or avoidance behavior, depending on its substrates.</text>
</comment>
<organism evidence="9 10">
    <name type="scientific">Helicoverpa armigera</name>
    <name type="common">Cotton bollworm</name>
    <name type="synonym">Heliothis armigera</name>
    <dbReference type="NCBI Taxonomy" id="29058"/>
    <lineage>
        <taxon>Eukaryota</taxon>
        <taxon>Metazoa</taxon>
        <taxon>Ecdysozoa</taxon>
        <taxon>Arthropoda</taxon>
        <taxon>Hexapoda</taxon>
        <taxon>Insecta</taxon>
        <taxon>Pterygota</taxon>
        <taxon>Neoptera</taxon>
        <taxon>Endopterygota</taxon>
        <taxon>Lepidoptera</taxon>
        <taxon>Glossata</taxon>
        <taxon>Ditrysia</taxon>
        <taxon>Noctuoidea</taxon>
        <taxon>Noctuidae</taxon>
        <taxon>Heliothinae</taxon>
        <taxon>Helicoverpa</taxon>
    </lineage>
</organism>
<evidence type="ECO:0000313" key="9">
    <source>
        <dbReference type="EMBL" id="PZC73402.1"/>
    </source>
</evidence>
<dbReference type="GO" id="GO:0050909">
    <property type="term" value="P:sensory perception of taste"/>
    <property type="evidence" value="ECO:0007669"/>
    <property type="project" value="InterPro"/>
</dbReference>
<dbReference type="EMBL" id="KZ150106">
    <property type="protein sequence ID" value="PZC73402.1"/>
    <property type="molecule type" value="Genomic_DNA"/>
</dbReference>
<keyword evidence="3 8" id="KW-0812">Transmembrane</keyword>
<evidence type="ECO:0000256" key="4">
    <source>
        <dbReference type="ARBA" id="ARBA00022989"/>
    </source>
</evidence>
<comment type="subcellular location">
    <subcellularLocation>
        <location evidence="1 8">Cell membrane</location>
        <topology evidence="1 8">Multi-pass membrane protein</topology>
    </subcellularLocation>
</comment>
<dbReference type="GO" id="GO:0007165">
    <property type="term" value="P:signal transduction"/>
    <property type="evidence" value="ECO:0007669"/>
    <property type="project" value="UniProtKB-KW"/>
</dbReference>
<gene>
    <name evidence="9" type="primary">HaOG200852</name>
    <name evidence="9" type="ORF">B5X24_HaOG200852</name>
</gene>
<dbReference type="PANTHER" id="PTHR21143:SF104">
    <property type="entry name" value="GUSTATORY RECEPTOR 8A-RELATED"/>
    <property type="match status" value="1"/>
</dbReference>
<reference evidence="9 10" key="1">
    <citation type="journal article" date="2017" name="BMC Biol.">
        <title>Genomic innovations, transcriptional plasticity and gene loss underlying the evolution and divergence of two highly polyphagous and invasive Helicoverpa pest species.</title>
        <authorList>
            <person name="Pearce S.L."/>
            <person name="Clarke D.F."/>
            <person name="East P.D."/>
            <person name="Elfekih S."/>
            <person name="Gordon K.H."/>
            <person name="Jermiin L.S."/>
            <person name="McGaughran A."/>
            <person name="Oakeshott J.G."/>
            <person name="Papanikolaou A."/>
            <person name="Perera O.P."/>
            <person name="Rane R.V."/>
            <person name="Richards S."/>
            <person name="Tay W.T."/>
            <person name="Walsh T.K."/>
            <person name="Anderson A."/>
            <person name="Anderson C.J."/>
            <person name="Asgari S."/>
            <person name="Board P.G."/>
            <person name="Bretschneider A."/>
            <person name="Campbell P.M."/>
            <person name="Chertemps T."/>
            <person name="Christeller J.T."/>
            <person name="Coppin C.W."/>
            <person name="Downes S.J."/>
            <person name="Duan G."/>
            <person name="Farnsworth C.A."/>
            <person name="Good R.T."/>
            <person name="Han L.B."/>
            <person name="Han Y.C."/>
            <person name="Hatje K."/>
            <person name="Horne I."/>
            <person name="Huang Y.P."/>
            <person name="Hughes D.S."/>
            <person name="Jacquin-Joly E."/>
            <person name="James W."/>
            <person name="Jhangiani S."/>
            <person name="Kollmar M."/>
            <person name="Kuwar S.S."/>
            <person name="Li S."/>
            <person name="Liu N.Y."/>
            <person name="Maibeche M.T."/>
            <person name="Miller J.R."/>
            <person name="Montagne N."/>
            <person name="Perry T."/>
            <person name="Qu J."/>
            <person name="Song S.V."/>
            <person name="Sutton G.G."/>
            <person name="Vogel H."/>
            <person name="Walenz B.P."/>
            <person name="Xu W."/>
            <person name="Zhang H.J."/>
            <person name="Zou Z."/>
            <person name="Batterham P."/>
            <person name="Edwards O.R."/>
            <person name="Feyereisen R."/>
            <person name="Gibbs R.A."/>
            <person name="Heckel D.G."/>
            <person name="McGrath A."/>
            <person name="Robin C."/>
            <person name="Scherer S.E."/>
            <person name="Worley K.C."/>
            <person name="Wu Y.D."/>
        </authorList>
    </citation>
    <scope>NUCLEOTIDE SEQUENCE [LARGE SCALE GENOMIC DNA]</scope>
    <source>
        <strain evidence="9">Harm_GR_Male_#8</strain>
        <tissue evidence="9">Whole organism</tissue>
    </source>
</reference>
<feature type="transmembrane region" description="Helical" evidence="8">
    <location>
        <begin position="143"/>
        <end position="168"/>
    </location>
</feature>
<name>A0A2W1BDZ8_HELAM</name>
<dbReference type="GO" id="GO:0030424">
    <property type="term" value="C:axon"/>
    <property type="evidence" value="ECO:0007669"/>
    <property type="project" value="TreeGrafter"/>
</dbReference>
<dbReference type="OrthoDB" id="6478931at2759"/>
<comment type="similarity">
    <text evidence="8">Belongs to the insect chemoreceptor superfamily. Gustatory receptor (GR) family.</text>
</comment>
<evidence type="ECO:0000256" key="7">
    <source>
        <dbReference type="ARBA" id="ARBA00023224"/>
    </source>
</evidence>
<evidence type="ECO:0000256" key="8">
    <source>
        <dbReference type="RuleBase" id="RU363108"/>
    </source>
</evidence>
<sequence length="420" mass="47756">MSAFRDTECVVTGTLSMMLRMSQIAGVAPLSFRRTHGGWYIRTSRAANCYGKALSFCLWFLSSFTIAIDILIQPERSFRTRTNSTRIVWLADVATVAIVVCAAAFTGISRMRCLTVYALKLEEINLRLSLFHEEPSNEANRRLIAVSSMIFVVSTILVDYSIFIYQVITEHGKIVTSCMYIFYNISTIVQQVILVTFSETVTSVLTSLQMLNNCLKNLLQEILDSSELTNCALNYDSYINMNPNRSAIPNKSINSVVDTMAVYKGYRKNSIKAVPSTIRRLALLYCSICDVIRLVNDSHGLILVALMLCLLLHLVITPYHVITNIFNKERSDRSSPLLQLNWAVLHFVNLLLIVEPCHRTHEEMEQTRHLISQMIRYTPSEHGVLLTELQMFYQHLILNEVSYAPLKMFSLNRSLIVTVI</sequence>
<feature type="transmembrane region" description="Helical" evidence="8">
    <location>
        <begin position="12"/>
        <end position="32"/>
    </location>
</feature>
<keyword evidence="6 8" id="KW-0675">Receptor</keyword>
<keyword evidence="4 8" id="KW-1133">Transmembrane helix</keyword>
<dbReference type="Proteomes" id="UP000249218">
    <property type="component" value="Unassembled WGS sequence"/>
</dbReference>
<feature type="transmembrane region" description="Helical" evidence="8">
    <location>
        <begin position="174"/>
        <end position="197"/>
    </location>
</feature>
<dbReference type="GO" id="GO:0030425">
    <property type="term" value="C:dendrite"/>
    <property type="evidence" value="ECO:0007669"/>
    <property type="project" value="TreeGrafter"/>
</dbReference>
<feature type="transmembrane region" description="Helical" evidence="8">
    <location>
        <begin position="301"/>
        <end position="322"/>
    </location>
</feature>
<dbReference type="GO" id="GO:0043025">
    <property type="term" value="C:neuronal cell body"/>
    <property type="evidence" value="ECO:0007669"/>
    <property type="project" value="TreeGrafter"/>
</dbReference>
<keyword evidence="10" id="KW-1185">Reference proteome</keyword>
<dbReference type="GO" id="GO:0005886">
    <property type="term" value="C:plasma membrane"/>
    <property type="evidence" value="ECO:0007669"/>
    <property type="project" value="UniProtKB-SubCell"/>
</dbReference>
<evidence type="ECO:0000256" key="6">
    <source>
        <dbReference type="ARBA" id="ARBA00023170"/>
    </source>
</evidence>
<dbReference type="AlphaFoldDB" id="A0A2W1BDZ8"/>
<keyword evidence="5 8" id="KW-0472">Membrane</keyword>
<keyword evidence="2 8" id="KW-1003">Cell membrane</keyword>
<evidence type="ECO:0000256" key="2">
    <source>
        <dbReference type="ARBA" id="ARBA00022475"/>
    </source>
</evidence>
<proteinExistence type="inferred from homology"/>
<feature type="transmembrane region" description="Helical" evidence="8">
    <location>
        <begin position="87"/>
        <end position="108"/>
    </location>
</feature>
<accession>A0A2W1BDZ8</accession>